<dbReference type="InterPro" id="IPR014031">
    <property type="entry name" value="Ketoacyl_synth_C"/>
</dbReference>
<dbReference type="PANTHER" id="PTHR11712">
    <property type="entry name" value="POLYKETIDE SYNTHASE-RELATED"/>
    <property type="match status" value="1"/>
</dbReference>
<dbReference type="GO" id="GO:0004315">
    <property type="term" value="F:3-oxoacyl-[acyl-carrier-protein] synthase activity"/>
    <property type="evidence" value="ECO:0007669"/>
    <property type="project" value="InterPro"/>
</dbReference>
<dbReference type="Pfam" id="PF00109">
    <property type="entry name" value="ketoacyl-synt"/>
    <property type="match status" value="1"/>
</dbReference>
<keyword evidence="7" id="KW-1185">Reference proteome</keyword>
<evidence type="ECO:0000256" key="3">
    <source>
        <dbReference type="RuleBase" id="RU003694"/>
    </source>
</evidence>
<dbReference type="EMBL" id="FMHY01000002">
    <property type="protein sequence ID" value="SCL59649.1"/>
    <property type="molecule type" value="Genomic_DNA"/>
</dbReference>
<feature type="domain" description="Ketosynthase family 3 (KS3)" evidence="5">
    <location>
        <begin position="12"/>
        <end position="422"/>
    </location>
</feature>
<dbReference type="NCBIfam" id="NF005589">
    <property type="entry name" value="PRK07314.1"/>
    <property type="match status" value="1"/>
</dbReference>
<dbReference type="SUPFAM" id="SSF53901">
    <property type="entry name" value="Thiolase-like"/>
    <property type="match status" value="2"/>
</dbReference>
<dbReference type="Gene3D" id="3.40.47.10">
    <property type="match status" value="1"/>
</dbReference>
<evidence type="ECO:0000313" key="7">
    <source>
        <dbReference type="Proteomes" id="UP000199696"/>
    </source>
</evidence>
<dbReference type="PROSITE" id="PS52004">
    <property type="entry name" value="KS3_2"/>
    <property type="match status" value="1"/>
</dbReference>
<reference evidence="7" key="1">
    <citation type="submission" date="2016-06" db="EMBL/GenBank/DDBJ databases">
        <authorList>
            <person name="Varghese N."/>
            <person name="Submissions Spin"/>
        </authorList>
    </citation>
    <scope>NUCLEOTIDE SEQUENCE [LARGE SCALE GENOMIC DNA]</scope>
    <source>
        <strain evidence="7">DSM 44814</strain>
    </source>
</reference>
<feature type="region of interest" description="Disordered" evidence="4">
    <location>
        <begin position="271"/>
        <end position="291"/>
    </location>
</feature>
<dbReference type="STRING" id="227316.GA0070604_4110"/>
<dbReference type="PANTHER" id="PTHR11712:SF336">
    <property type="entry name" value="3-OXOACYL-[ACYL-CARRIER-PROTEIN] SYNTHASE, MITOCHONDRIAL"/>
    <property type="match status" value="1"/>
</dbReference>
<proteinExistence type="inferred from homology"/>
<gene>
    <name evidence="6" type="ORF">GA0070604_4110</name>
</gene>
<dbReference type="InterPro" id="IPR014030">
    <property type="entry name" value="Ketoacyl_synth_N"/>
</dbReference>
<dbReference type="AlphaFoldDB" id="A0A1C6V041"/>
<dbReference type="InterPro" id="IPR000794">
    <property type="entry name" value="Beta-ketoacyl_synthase"/>
</dbReference>
<name>A0A1C6V041_9ACTN</name>
<organism evidence="6 7">
    <name type="scientific">Micromonospora eburnea</name>
    <dbReference type="NCBI Taxonomy" id="227316"/>
    <lineage>
        <taxon>Bacteria</taxon>
        <taxon>Bacillati</taxon>
        <taxon>Actinomycetota</taxon>
        <taxon>Actinomycetes</taxon>
        <taxon>Micromonosporales</taxon>
        <taxon>Micromonosporaceae</taxon>
        <taxon>Micromonospora</taxon>
    </lineage>
</organism>
<dbReference type="CDD" id="cd00834">
    <property type="entry name" value="KAS_I_II"/>
    <property type="match status" value="1"/>
</dbReference>
<dbReference type="InterPro" id="IPR020841">
    <property type="entry name" value="PKS_Beta-ketoAc_synthase_dom"/>
</dbReference>
<protein>
    <submittedName>
        <fullName evidence="6">3-oxoacyl-[acyl-carrier-protein] synthase II</fullName>
    </submittedName>
</protein>
<evidence type="ECO:0000256" key="2">
    <source>
        <dbReference type="ARBA" id="ARBA00022679"/>
    </source>
</evidence>
<dbReference type="InterPro" id="IPR018201">
    <property type="entry name" value="Ketoacyl_synth_AS"/>
</dbReference>
<evidence type="ECO:0000256" key="1">
    <source>
        <dbReference type="ARBA" id="ARBA00008467"/>
    </source>
</evidence>
<sequence length="429" mass="43543">MGVWYAVVMVRDMNGVITGIGLVTAVGSTLDEVFDAVCDGRSGLRRPPEGHPVNGVLEVAGIAPEIHPDGLVPGPEWRTVDRHVLMSLRAAADAVADAGLRVGEDVDPERVACVISGTGGLATFAGQVLRRADKGRLAVSPYLLPGVLPNMAAARVAIAHGIRGYSSSIATACASGAQAVAEALRLLRAGEADAVVCGCAEALLFDVFAEAFGNARALAQGWADPAEASRPFDRRRNGFVLSEGAAVLVVERPELAAARGAAGHAEVLGWGVGTDAHHPTTPRPDGEGPAQSMRRALAGAGLGPADVGYVNAHGTGTKLGDAAEAAAIRRVFGAAGRPEGPPVSSIKGVTGHMLGASGAVEVAVCAAALGRGMLPPTRNLDDPDPACALDHVVKQARVERVDAVLTNSFGFGGHNVSLVLGRAGASGGR</sequence>
<dbReference type="InterPro" id="IPR016039">
    <property type="entry name" value="Thiolase-like"/>
</dbReference>
<dbReference type="GO" id="GO:0006633">
    <property type="term" value="P:fatty acid biosynthetic process"/>
    <property type="evidence" value="ECO:0007669"/>
    <property type="project" value="InterPro"/>
</dbReference>
<dbReference type="Proteomes" id="UP000199696">
    <property type="component" value="Unassembled WGS sequence"/>
</dbReference>
<keyword evidence="2 3" id="KW-0808">Transferase</keyword>
<dbReference type="PROSITE" id="PS00606">
    <property type="entry name" value="KS3_1"/>
    <property type="match status" value="1"/>
</dbReference>
<evidence type="ECO:0000256" key="4">
    <source>
        <dbReference type="SAM" id="MobiDB-lite"/>
    </source>
</evidence>
<dbReference type="Pfam" id="PF02801">
    <property type="entry name" value="Ketoacyl-synt_C"/>
    <property type="match status" value="1"/>
</dbReference>
<evidence type="ECO:0000259" key="5">
    <source>
        <dbReference type="PROSITE" id="PS52004"/>
    </source>
</evidence>
<comment type="similarity">
    <text evidence="1 3">Belongs to the thiolase-like superfamily. Beta-ketoacyl-ACP synthases family.</text>
</comment>
<evidence type="ECO:0000313" key="6">
    <source>
        <dbReference type="EMBL" id="SCL59649.1"/>
    </source>
</evidence>
<accession>A0A1C6V041</accession>
<dbReference type="SMART" id="SM00825">
    <property type="entry name" value="PKS_KS"/>
    <property type="match status" value="1"/>
</dbReference>